<dbReference type="EMBL" id="RBTW01000319">
    <property type="protein sequence ID" value="RMU14718.1"/>
    <property type="molecule type" value="Genomic_DNA"/>
</dbReference>
<feature type="region of interest" description="Disordered" evidence="2">
    <location>
        <begin position="12"/>
        <end position="38"/>
    </location>
</feature>
<feature type="compositionally biased region" description="Basic and acidic residues" evidence="2">
    <location>
        <begin position="16"/>
        <end position="29"/>
    </location>
</feature>
<dbReference type="InterPro" id="IPR011335">
    <property type="entry name" value="Restrct_endonuc-II-like"/>
</dbReference>
<evidence type="ECO:0000256" key="2">
    <source>
        <dbReference type="SAM" id="MobiDB-lite"/>
    </source>
</evidence>
<dbReference type="Pfam" id="PF09588">
    <property type="entry name" value="YqaJ"/>
    <property type="match status" value="1"/>
</dbReference>
<dbReference type="SUPFAM" id="SSF52980">
    <property type="entry name" value="Restriction endonuclease-like"/>
    <property type="match status" value="1"/>
</dbReference>
<name>A0AB37R1L3_PSEAV</name>
<dbReference type="Gene3D" id="3.90.320.10">
    <property type="match status" value="1"/>
</dbReference>
<evidence type="ECO:0000313" key="4">
    <source>
        <dbReference type="EMBL" id="RMU14718.1"/>
    </source>
</evidence>
<evidence type="ECO:0000313" key="5">
    <source>
        <dbReference type="Proteomes" id="UP000271817"/>
    </source>
</evidence>
<protein>
    <recommendedName>
        <fullName evidence="3">YqaJ viral recombinase domain-containing protein</fullName>
    </recommendedName>
</protein>
<keyword evidence="1" id="KW-0175">Coiled coil</keyword>
<organism evidence="4 5">
    <name type="scientific">Pseudomonas amygdali pv. lachrymans</name>
    <name type="common">Pseudomonas syringae pv. lachrymans</name>
    <dbReference type="NCBI Taxonomy" id="53707"/>
    <lineage>
        <taxon>Bacteria</taxon>
        <taxon>Pseudomonadati</taxon>
        <taxon>Pseudomonadota</taxon>
        <taxon>Gammaproteobacteria</taxon>
        <taxon>Pseudomonadales</taxon>
        <taxon>Pseudomonadaceae</taxon>
        <taxon>Pseudomonas</taxon>
        <taxon>Pseudomonas amygdali</taxon>
    </lineage>
</organism>
<evidence type="ECO:0000256" key="1">
    <source>
        <dbReference type="SAM" id="Coils"/>
    </source>
</evidence>
<dbReference type="Proteomes" id="UP000271817">
    <property type="component" value="Unassembled WGS sequence"/>
</dbReference>
<reference evidence="4 5" key="1">
    <citation type="submission" date="2018-08" db="EMBL/GenBank/DDBJ databases">
        <title>Recombination of ecologically and evolutionarily significant loci maintains genetic cohesion in the Pseudomonas syringae species complex.</title>
        <authorList>
            <person name="Dillon M."/>
            <person name="Thakur S."/>
            <person name="Almeida R.N.D."/>
            <person name="Weir B.S."/>
            <person name="Guttman D.S."/>
        </authorList>
    </citation>
    <scope>NUCLEOTIDE SEQUENCE [LARGE SCALE GENOMIC DNA]</scope>
    <source>
        <strain evidence="4 5">ICMP 3402</strain>
    </source>
</reference>
<accession>A0AB37R1L3</accession>
<sequence length="587" mass="64585">MAGCYRGWQIIPGAPDRNRKQQIHADNRAGRRYQPTEATRRCRSMKIHNVSQGSAEWHAIRAQHFTASEAPAMMGASKYQSRTELLTQKKTGISPEVTPQQQRIFDKGHATEAMARPLVEVKIGEELYPIVGSSGNLLASMDGATMLGDTLFEHKLWNESLVAQVRAQELEPHYYWQLEQQLMVSGAERVIFVCSDGTPDNFVSMEYRPVAGRAAQLVEGWKQFEADLAGHSPIEVIAEAVGTAPDNLPALRIEVTGMVTASNLEQFKAHSLAVIGAINTDLQTDKHFADADKTVKWCGEVESKLAAAKQHALSQTESIELLFRTIDQISEQTRAKRLELEKLVKARKVAIRDEIVMTAQAALRKHIDQINASLGGRVTLPQVTADFAGVIKGKKSIVSLRDAADSELARAKIEASQKADAIRLNLASLAELAVDHNFLFNDLQQLIFKANDDLVSLIKVRIDEHKQAEAKKEEAQRERIRQEELAKLAEAEKAKVFSPAPHVAVNHAPVEQPAPRISTVAPSAKVPPKPTKLEANVTDLHALVKAVYEGRAPISVLTVNWGALDDLVHIQGADFQMDGVTITQVAA</sequence>
<proteinExistence type="predicted"/>
<feature type="coiled-coil region" evidence="1">
    <location>
        <begin position="458"/>
        <end position="492"/>
    </location>
</feature>
<feature type="domain" description="YqaJ viral recombinase" evidence="3">
    <location>
        <begin position="56"/>
        <end position="188"/>
    </location>
</feature>
<dbReference type="InterPro" id="IPR011604">
    <property type="entry name" value="PDDEXK-like_dom_sf"/>
</dbReference>
<evidence type="ECO:0000259" key="3">
    <source>
        <dbReference type="Pfam" id="PF09588"/>
    </source>
</evidence>
<dbReference type="InterPro" id="IPR019080">
    <property type="entry name" value="YqaJ_viral_recombinase"/>
</dbReference>
<dbReference type="AlphaFoldDB" id="A0AB37R1L3"/>
<comment type="caution">
    <text evidence="4">The sequence shown here is derived from an EMBL/GenBank/DDBJ whole genome shotgun (WGS) entry which is preliminary data.</text>
</comment>
<gene>
    <name evidence="4" type="ORF">ALP33_05153</name>
</gene>